<feature type="transmembrane region" description="Helical" evidence="9">
    <location>
        <begin position="72"/>
        <end position="95"/>
    </location>
</feature>
<evidence type="ECO:0000256" key="6">
    <source>
        <dbReference type="ARBA" id="ARBA00022824"/>
    </source>
</evidence>
<dbReference type="Pfam" id="PF13692">
    <property type="entry name" value="Glyco_trans_1_4"/>
    <property type="match status" value="1"/>
</dbReference>
<accession>A0A7S0EUX5</accession>
<dbReference type="PANTHER" id="PTHR13036">
    <property type="entry name" value="BETA1,4 MANNOSYLTRANSFERASE"/>
    <property type="match status" value="1"/>
</dbReference>
<reference evidence="10" key="1">
    <citation type="submission" date="2021-01" db="EMBL/GenBank/DDBJ databases">
        <authorList>
            <person name="Corre E."/>
            <person name="Pelletier E."/>
            <person name="Niang G."/>
            <person name="Scheremetjew M."/>
            <person name="Finn R."/>
            <person name="Kale V."/>
            <person name="Holt S."/>
            <person name="Cochrane G."/>
            <person name="Meng A."/>
            <person name="Brown T."/>
            <person name="Cohen L."/>
        </authorList>
    </citation>
    <scope>NUCLEOTIDE SEQUENCE</scope>
    <source>
        <strain evidence="10">CCMP325</strain>
    </source>
</reference>
<evidence type="ECO:0000256" key="1">
    <source>
        <dbReference type="ARBA" id="ARBA00004389"/>
    </source>
</evidence>
<evidence type="ECO:0000313" key="10">
    <source>
        <dbReference type="EMBL" id="CAD8495553.1"/>
    </source>
</evidence>
<evidence type="ECO:0000256" key="9">
    <source>
        <dbReference type="SAM" id="Phobius"/>
    </source>
</evidence>
<name>A0A7S0EUX5_9CRYP</name>
<feature type="transmembrane region" description="Helical" evidence="9">
    <location>
        <begin position="171"/>
        <end position="190"/>
    </location>
</feature>
<dbReference type="Gene3D" id="3.40.50.2000">
    <property type="entry name" value="Glycogen Phosphorylase B"/>
    <property type="match status" value="1"/>
</dbReference>
<sequence length="535" mass="59425">MSAVPTARQKIIRQQQQQQQQQQQEEGGGGASLLRLLLTSSLRALLLGACLGIPAGFIKSLIAFGIQGEWTALLQASLFGLICFLIFLLLVRVVVRRSSRKRSKTVAVVVLGDIARSPRMMNHSLCLANSGYEVFLVGYVESQLPLHLQQHEKISVTAIPTPWKLPRRPKILYILLAPIAAVSRALALLACMMRGGSKSIVLLQNPPSIPTLLVARLFCWFASDAALVVDWHNYGYTIMQTTGAPRIAILLAKFYEMTLGCLADGHFCVSEAMKKDLASRWRIPEAAVLYDRPPSHFRKRTEVEKFELFKRLEVDGVLKLSDFYHSAVEAPKPKARANRPALVVSSTSWTPDEDFGMFLTALKELDMMLRSTSSLGGDEGSRVCVVITGKGPLKEKFEQEISSTGFARVSVKTAWLACEDYPKLLGSADLGICLHYSSSGLDLPMKVVDMFGCNLPVLAKRYDCIDELVADGKHGYLFDDSRELAQQMFRLLCGFPGDQEKLDAMRESIQSAHCTRWEDEWKERASGVFSHHVSS</sequence>
<keyword evidence="4" id="KW-0808">Transferase</keyword>
<dbReference type="AlphaFoldDB" id="A0A7S0EUX5"/>
<evidence type="ECO:0008006" key="11">
    <source>
        <dbReference type="Google" id="ProtNLM"/>
    </source>
</evidence>
<keyword evidence="7 9" id="KW-1133">Transmembrane helix</keyword>
<comment type="pathway">
    <text evidence="2">Protein modification; protein glycosylation.</text>
</comment>
<dbReference type="PANTHER" id="PTHR13036:SF0">
    <property type="entry name" value="CHITOBIOSYLDIPHOSPHODOLICHOL BETA-MANNOSYLTRANSFERASE"/>
    <property type="match status" value="1"/>
</dbReference>
<proteinExistence type="predicted"/>
<comment type="subcellular location">
    <subcellularLocation>
        <location evidence="1">Endoplasmic reticulum membrane</location>
        <topology evidence="1">Single-pass membrane protein</topology>
    </subcellularLocation>
</comment>
<organism evidence="10">
    <name type="scientific">Hanusia phi</name>
    <dbReference type="NCBI Taxonomy" id="3032"/>
    <lineage>
        <taxon>Eukaryota</taxon>
        <taxon>Cryptophyceae</taxon>
        <taxon>Pyrenomonadales</taxon>
        <taxon>Geminigeraceae</taxon>
        <taxon>Hanusia</taxon>
    </lineage>
</organism>
<keyword evidence="3" id="KW-0328">Glycosyltransferase</keyword>
<evidence type="ECO:0000256" key="7">
    <source>
        <dbReference type="ARBA" id="ARBA00022989"/>
    </source>
</evidence>
<dbReference type="SUPFAM" id="SSF53756">
    <property type="entry name" value="UDP-Glycosyltransferase/glycogen phosphorylase"/>
    <property type="match status" value="1"/>
</dbReference>
<keyword evidence="8 9" id="KW-0472">Membrane</keyword>
<dbReference type="GO" id="GO:0005789">
    <property type="term" value="C:endoplasmic reticulum membrane"/>
    <property type="evidence" value="ECO:0007669"/>
    <property type="project" value="UniProtKB-SubCell"/>
</dbReference>
<dbReference type="InterPro" id="IPR026051">
    <property type="entry name" value="ALG1-like"/>
</dbReference>
<evidence type="ECO:0000256" key="2">
    <source>
        <dbReference type="ARBA" id="ARBA00004922"/>
    </source>
</evidence>
<keyword evidence="6" id="KW-0256">Endoplasmic reticulum</keyword>
<evidence type="ECO:0000256" key="8">
    <source>
        <dbReference type="ARBA" id="ARBA00023136"/>
    </source>
</evidence>
<gene>
    <name evidence="10" type="ORF">HPHI1048_LOCUS16692</name>
</gene>
<keyword evidence="5 9" id="KW-0812">Transmembrane</keyword>
<evidence type="ECO:0000256" key="5">
    <source>
        <dbReference type="ARBA" id="ARBA00022692"/>
    </source>
</evidence>
<feature type="transmembrane region" description="Helical" evidence="9">
    <location>
        <begin position="44"/>
        <end position="66"/>
    </location>
</feature>
<evidence type="ECO:0000256" key="3">
    <source>
        <dbReference type="ARBA" id="ARBA00022676"/>
    </source>
</evidence>
<dbReference type="GO" id="GO:0000030">
    <property type="term" value="F:mannosyltransferase activity"/>
    <property type="evidence" value="ECO:0007669"/>
    <property type="project" value="InterPro"/>
</dbReference>
<dbReference type="EMBL" id="HBEO01024803">
    <property type="protein sequence ID" value="CAD8495553.1"/>
    <property type="molecule type" value="Transcribed_RNA"/>
</dbReference>
<evidence type="ECO:0000256" key="4">
    <source>
        <dbReference type="ARBA" id="ARBA00022679"/>
    </source>
</evidence>
<protein>
    <recommendedName>
        <fullName evidence="11">Chitobiosyldiphosphodolichol beta-mannosyltransferase</fullName>
    </recommendedName>
</protein>